<organism evidence="2">
    <name type="scientific">Octopus bimaculoides</name>
    <name type="common">California two-spotted octopus</name>
    <dbReference type="NCBI Taxonomy" id="37653"/>
    <lineage>
        <taxon>Eukaryota</taxon>
        <taxon>Metazoa</taxon>
        <taxon>Spiralia</taxon>
        <taxon>Lophotrochozoa</taxon>
        <taxon>Mollusca</taxon>
        <taxon>Cephalopoda</taxon>
        <taxon>Coleoidea</taxon>
        <taxon>Octopodiformes</taxon>
        <taxon>Octopoda</taxon>
        <taxon>Incirrata</taxon>
        <taxon>Octopodidae</taxon>
        <taxon>Octopus</taxon>
    </lineage>
</organism>
<dbReference type="Pfam" id="PF11265">
    <property type="entry name" value="Med25_VWA"/>
    <property type="match status" value="1"/>
</dbReference>
<dbReference type="InterPro" id="IPR021419">
    <property type="entry name" value="Mediator_Med25_VWA"/>
</dbReference>
<name>A0A0L8I2P1_OCTBM</name>
<reference evidence="2" key="1">
    <citation type="submission" date="2015-07" db="EMBL/GenBank/DDBJ databases">
        <title>MeaNS - Measles Nucleotide Surveillance Program.</title>
        <authorList>
            <person name="Tran T."/>
            <person name="Druce J."/>
        </authorList>
    </citation>
    <scope>NUCLEOTIDE SEQUENCE</scope>
    <source>
        <strain evidence="2">UCB-OBI-ISO-001</strain>
        <tissue evidence="2">Gonad</tissue>
    </source>
</reference>
<dbReference type="AlphaFoldDB" id="A0A0L8I2P1"/>
<evidence type="ECO:0000313" key="2">
    <source>
        <dbReference type="EMBL" id="KOF95782.1"/>
    </source>
</evidence>
<proteinExistence type="predicted"/>
<sequence length="61" mass="6667">MIATDTQQMLFPTVSDVVFVIESTANLAAHKDILKTSYIQPTLEYFNGGPPDPTDYGCDVS</sequence>
<protein>
    <recommendedName>
        <fullName evidence="1">Mediator of RNA polymerase II transcription subunit 25 von Willebrand factor type A domain-containing protein</fullName>
    </recommendedName>
</protein>
<gene>
    <name evidence="2" type="ORF">OCBIM_22037207mg</name>
</gene>
<dbReference type="EMBL" id="KQ416683">
    <property type="protein sequence ID" value="KOF95782.1"/>
    <property type="molecule type" value="Genomic_DNA"/>
</dbReference>
<evidence type="ECO:0000259" key="1">
    <source>
        <dbReference type="Pfam" id="PF11265"/>
    </source>
</evidence>
<accession>A0A0L8I2P1</accession>
<dbReference type="STRING" id="37653.A0A0L8I2P1"/>
<feature type="domain" description="Mediator of RNA polymerase II transcription subunit 25 von Willebrand factor type A" evidence="1">
    <location>
        <begin position="14"/>
        <end position="59"/>
    </location>
</feature>